<dbReference type="GO" id="GO:0003824">
    <property type="term" value="F:catalytic activity"/>
    <property type="evidence" value="ECO:0007669"/>
    <property type="project" value="InterPro"/>
</dbReference>
<dbReference type="InterPro" id="IPR036691">
    <property type="entry name" value="Endo/exonu/phosph_ase_sf"/>
</dbReference>
<dbReference type="STRING" id="90262.A0A1X2HRA2"/>
<reference evidence="2 3" key="1">
    <citation type="submission" date="2016-07" db="EMBL/GenBank/DDBJ databases">
        <title>Pervasive Adenine N6-methylation of Active Genes in Fungi.</title>
        <authorList>
            <consortium name="DOE Joint Genome Institute"/>
            <person name="Mondo S.J."/>
            <person name="Dannebaum R.O."/>
            <person name="Kuo R.C."/>
            <person name="Labutti K."/>
            <person name="Haridas S."/>
            <person name="Kuo A."/>
            <person name="Salamov A."/>
            <person name="Ahrendt S.R."/>
            <person name="Lipzen A."/>
            <person name="Sullivan W."/>
            <person name="Andreopoulos W.B."/>
            <person name="Clum A."/>
            <person name="Lindquist E."/>
            <person name="Daum C."/>
            <person name="Ramamoorthy G.K."/>
            <person name="Gryganskyi A."/>
            <person name="Culley D."/>
            <person name="Magnuson J.K."/>
            <person name="James T.Y."/>
            <person name="O'Malley M.A."/>
            <person name="Stajich J.E."/>
            <person name="Spatafora J.W."/>
            <person name="Visel A."/>
            <person name="Grigoriev I.V."/>
        </authorList>
    </citation>
    <scope>NUCLEOTIDE SEQUENCE [LARGE SCALE GENOMIC DNA]</scope>
    <source>
        <strain evidence="2 3">NRRL 1336</strain>
    </source>
</reference>
<name>A0A1X2HRA2_9FUNG</name>
<dbReference type="AlphaFoldDB" id="A0A1X2HRA2"/>
<dbReference type="Proteomes" id="UP000193560">
    <property type="component" value="Unassembled WGS sequence"/>
</dbReference>
<gene>
    <name evidence="2" type="ORF">BCR42DRAFT_338968</name>
</gene>
<dbReference type="OrthoDB" id="2282763at2759"/>
<dbReference type="Gene3D" id="3.60.10.10">
    <property type="entry name" value="Endonuclease/exonuclease/phosphatase"/>
    <property type="match status" value="1"/>
</dbReference>
<proteinExistence type="predicted"/>
<evidence type="ECO:0000313" key="2">
    <source>
        <dbReference type="EMBL" id="ORZ02001.1"/>
    </source>
</evidence>
<organism evidence="2 3">
    <name type="scientific">Absidia repens</name>
    <dbReference type="NCBI Taxonomy" id="90262"/>
    <lineage>
        <taxon>Eukaryota</taxon>
        <taxon>Fungi</taxon>
        <taxon>Fungi incertae sedis</taxon>
        <taxon>Mucoromycota</taxon>
        <taxon>Mucoromycotina</taxon>
        <taxon>Mucoromycetes</taxon>
        <taxon>Mucorales</taxon>
        <taxon>Cunninghamellaceae</taxon>
        <taxon>Absidia</taxon>
    </lineage>
</organism>
<comment type="caution">
    <text evidence="2">The sequence shown here is derived from an EMBL/GenBank/DDBJ whole genome shotgun (WGS) entry which is preliminary data.</text>
</comment>
<sequence length="283" mass="32792">MYTKFLRSPSTNPCDILCLQDIHPTHETYLTDSTILTLERLFPNTTSIFTKYTAIIIFNPLYKIDNASITIDQRIITADIIDISTSTMVCSIASIYAPAQKSARPQFYQEMQTHPLLNDLSRQWILMGDFNIHYYRSPLPAYLHDWSVWLKSLFIDPVKAHNQTTSSVYRPQITYRQGKQGTTVDYIFCHPSLMPAIGNTTQRFLLPSFTDHAQLSFVLHIDKPHIGPGVWRFNNQLLQQDEFRELLLNTLDRFFAMETETKSKQSQWDTLKVTIKRLAIGYS</sequence>
<dbReference type="Pfam" id="PF03372">
    <property type="entry name" value="Exo_endo_phos"/>
    <property type="match status" value="1"/>
</dbReference>
<feature type="domain" description="Endonuclease/exonuclease/phosphatase" evidence="1">
    <location>
        <begin position="12"/>
        <end position="197"/>
    </location>
</feature>
<dbReference type="EMBL" id="MCGE01000055">
    <property type="protein sequence ID" value="ORZ02001.1"/>
    <property type="molecule type" value="Genomic_DNA"/>
</dbReference>
<keyword evidence="3" id="KW-1185">Reference proteome</keyword>
<protein>
    <recommendedName>
        <fullName evidence="1">Endonuclease/exonuclease/phosphatase domain-containing protein</fullName>
    </recommendedName>
</protein>
<dbReference type="InterPro" id="IPR005135">
    <property type="entry name" value="Endo/exonuclease/phosphatase"/>
</dbReference>
<feature type="non-terminal residue" evidence="2">
    <location>
        <position position="283"/>
    </location>
</feature>
<evidence type="ECO:0000259" key="1">
    <source>
        <dbReference type="Pfam" id="PF03372"/>
    </source>
</evidence>
<accession>A0A1X2HRA2</accession>
<evidence type="ECO:0000313" key="3">
    <source>
        <dbReference type="Proteomes" id="UP000193560"/>
    </source>
</evidence>
<dbReference type="SUPFAM" id="SSF56219">
    <property type="entry name" value="DNase I-like"/>
    <property type="match status" value="1"/>
</dbReference>